<organism evidence="1 2">
    <name type="scientific">Pseudomonas extremaustralis</name>
    <dbReference type="NCBI Taxonomy" id="359110"/>
    <lineage>
        <taxon>Bacteria</taxon>
        <taxon>Pseudomonadati</taxon>
        <taxon>Pseudomonadota</taxon>
        <taxon>Gammaproteobacteria</taxon>
        <taxon>Pseudomonadales</taxon>
        <taxon>Pseudomonadaceae</taxon>
        <taxon>Pseudomonas</taxon>
    </lineage>
</organism>
<proteinExistence type="predicted"/>
<evidence type="ECO:0008006" key="3">
    <source>
        <dbReference type="Google" id="ProtNLM"/>
    </source>
</evidence>
<reference evidence="1 2" key="1">
    <citation type="journal article" date="2018" name="Plant Biotechnol. Rep.">
        <title>Diversity and antifungal activity of endophytic bacteria associated with Panax ginseng seedlings.</title>
        <authorList>
            <person name="Park J.M."/>
            <person name="Hong C.E."/>
            <person name="Jo S.H."/>
        </authorList>
    </citation>
    <scope>NUCLEOTIDE SEQUENCE [LARGE SCALE GENOMIC DNA]</scope>
    <source>
        <strain evidence="1 2">PgKB38</strain>
    </source>
</reference>
<dbReference type="Proteomes" id="UP000323425">
    <property type="component" value="Unassembled WGS sequence"/>
</dbReference>
<evidence type="ECO:0000313" key="2">
    <source>
        <dbReference type="Proteomes" id="UP000323425"/>
    </source>
</evidence>
<dbReference type="RefSeq" id="WP_150292075.1">
    <property type="nucleotide sequence ID" value="NZ_VTFH01000001.1"/>
</dbReference>
<protein>
    <recommendedName>
        <fullName evidence="3">Restriction endonuclease</fullName>
    </recommendedName>
</protein>
<gene>
    <name evidence="1" type="ORF">FX985_00086</name>
</gene>
<dbReference type="AlphaFoldDB" id="A0A5M9IVI0"/>
<accession>A0A5M9IVI0</accession>
<dbReference type="EMBL" id="VTFH01000001">
    <property type="protein sequence ID" value="KAA8560052.1"/>
    <property type="molecule type" value="Genomic_DNA"/>
</dbReference>
<name>A0A5M9IVI0_9PSED</name>
<comment type="caution">
    <text evidence="1">The sequence shown here is derived from an EMBL/GenBank/DDBJ whole genome shotgun (WGS) entry which is preliminary data.</text>
</comment>
<sequence>MDLELAFHEAAHAAEAAVTAAMGKYKSGNVTDEDDLTGVLIGRLDSAFDQSYGGINWSSSILRHRKGIAAQERRVGADMLIHVSLNTPGLTYSKGVLIQAKRVEPNSLMSVAEHNELTAQCGKMLAVSPASFVFDYAKTGMRCASANRIFGSNTRELHSACNLTPYRFFLELFRCTIGDQKIDSAIVDKLNVPEAIHLTGTVESPRQRRRMQ</sequence>
<evidence type="ECO:0000313" key="1">
    <source>
        <dbReference type="EMBL" id="KAA8560052.1"/>
    </source>
</evidence>